<dbReference type="GO" id="GO:0004252">
    <property type="term" value="F:serine-type endopeptidase activity"/>
    <property type="evidence" value="ECO:0007669"/>
    <property type="project" value="InterPro"/>
</dbReference>
<keyword evidence="8" id="KW-1185">Reference proteome</keyword>
<dbReference type="Gene3D" id="2.40.10.10">
    <property type="entry name" value="Trypsin-like serine proteases"/>
    <property type="match status" value="3"/>
</dbReference>
<dbReference type="CDD" id="cd00190">
    <property type="entry name" value="Tryp_SPc"/>
    <property type="match status" value="1"/>
</dbReference>
<evidence type="ECO:0000259" key="6">
    <source>
        <dbReference type="PROSITE" id="PS50240"/>
    </source>
</evidence>
<protein>
    <submittedName>
        <fullName evidence="7">Serine protease 42</fullName>
    </submittedName>
</protein>
<gene>
    <name evidence="7" type="ORF">TREES_T100002384</name>
</gene>
<reference evidence="8" key="1">
    <citation type="submission" date="2012-07" db="EMBL/GenBank/DDBJ databases">
        <title>Genome of the Chinese tree shrew, a rising model animal genetically related to primates.</title>
        <authorList>
            <person name="Zhang G."/>
            <person name="Fan Y."/>
            <person name="Yao Y."/>
            <person name="Huang Z."/>
        </authorList>
    </citation>
    <scope>NUCLEOTIDE SEQUENCE [LARGE SCALE GENOMIC DNA]</scope>
</reference>
<name>L8Y032_TUPCH</name>
<dbReference type="InterPro" id="IPR001314">
    <property type="entry name" value="Peptidase_S1A"/>
</dbReference>
<evidence type="ECO:0000256" key="1">
    <source>
        <dbReference type="ARBA" id="ARBA00022670"/>
    </source>
</evidence>
<accession>L8Y032</accession>
<organism evidence="7 8">
    <name type="scientific">Tupaia chinensis</name>
    <name type="common">Chinese tree shrew</name>
    <name type="synonym">Tupaia belangeri chinensis</name>
    <dbReference type="NCBI Taxonomy" id="246437"/>
    <lineage>
        <taxon>Eukaryota</taxon>
        <taxon>Metazoa</taxon>
        <taxon>Chordata</taxon>
        <taxon>Craniata</taxon>
        <taxon>Vertebrata</taxon>
        <taxon>Euteleostomi</taxon>
        <taxon>Mammalia</taxon>
        <taxon>Eutheria</taxon>
        <taxon>Euarchontoglires</taxon>
        <taxon>Scandentia</taxon>
        <taxon>Tupaiidae</taxon>
        <taxon>Tupaia</taxon>
    </lineage>
</organism>
<dbReference type="PANTHER" id="PTHR24253">
    <property type="entry name" value="TRANSMEMBRANE PROTEASE SERINE"/>
    <property type="match status" value="1"/>
</dbReference>
<dbReference type="Pfam" id="PF00089">
    <property type="entry name" value="Trypsin"/>
    <property type="match status" value="2"/>
</dbReference>
<dbReference type="PRINTS" id="PR00722">
    <property type="entry name" value="CHYMOTRYPSIN"/>
</dbReference>
<dbReference type="GO" id="GO:0006508">
    <property type="term" value="P:proteolysis"/>
    <property type="evidence" value="ECO:0007669"/>
    <property type="project" value="UniProtKB-KW"/>
</dbReference>
<dbReference type="FunFam" id="2.40.10.10:FF:000004">
    <property type="entry name" value="Tryptase gamma 1"/>
    <property type="match status" value="1"/>
</dbReference>
<keyword evidence="1 7" id="KW-0645">Protease</keyword>
<evidence type="ECO:0000256" key="5">
    <source>
        <dbReference type="ARBA" id="ARBA00023180"/>
    </source>
</evidence>
<dbReference type="PANTHER" id="PTHR24253:SF159">
    <property type="entry name" value="SERINE PROTEASE 42"/>
    <property type="match status" value="1"/>
</dbReference>
<evidence type="ECO:0000256" key="3">
    <source>
        <dbReference type="ARBA" id="ARBA00022801"/>
    </source>
</evidence>
<dbReference type="InterPro" id="IPR018114">
    <property type="entry name" value="TRYPSIN_HIS"/>
</dbReference>
<dbReference type="SMART" id="SM00020">
    <property type="entry name" value="Tryp_SPc"/>
    <property type="match status" value="1"/>
</dbReference>
<dbReference type="STRING" id="246437.L8Y032"/>
<dbReference type="Proteomes" id="UP000011518">
    <property type="component" value="Unassembled WGS sequence"/>
</dbReference>
<reference evidence="8" key="2">
    <citation type="journal article" date="2013" name="Nat. Commun.">
        <title>Genome of the Chinese tree shrew.</title>
        <authorList>
            <person name="Fan Y."/>
            <person name="Huang Z.Y."/>
            <person name="Cao C.C."/>
            <person name="Chen C.S."/>
            <person name="Chen Y.X."/>
            <person name="Fan D.D."/>
            <person name="He J."/>
            <person name="Hou H.L."/>
            <person name="Hu L."/>
            <person name="Hu X.T."/>
            <person name="Jiang X.T."/>
            <person name="Lai R."/>
            <person name="Lang Y.S."/>
            <person name="Liang B."/>
            <person name="Liao S.G."/>
            <person name="Mu D."/>
            <person name="Ma Y.Y."/>
            <person name="Niu Y.Y."/>
            <person name="Sun X.Q."/>
            <person name="Xia J.Q."/>
            <person name="Xiao J."/>
            <person name="Xiong Z.Q."/>
            <person name="Xu L."/>
            <person name="Yang L."/>
            <person name="Zhang Y."/>
            <person name="Zhao W."/>
            <person name="Zhao X.D."/>
            <person name="Zheng Y.T."/>
            <person name="Zhou J.M."/>
            <person name="Zhu Y.B."/>
            <person name="Zhang G.J."/>
            <person name="Wang J."/>
            <person name="Yao Y.G."/>
        </authorList>
    </citation>
    <scope>NUCLEOTIDE SEQUENCE [LARGE SCALE GENOMIC DNA]</scope>
</reference>
<proteinExistence type="predicted"/>
<dbReference type="InParanoid" id="L8Y032"/>
<dbReference type="EMBL" id="KB369979">
    <property type="protein sequence ID" value="ELV09678.1"/>
    <property type="molecule type" value="Genomic_DNA"/>
</dbReference>
<dbReference type="InterPro" id="IPR043504">
    <property type="entry name" value="Peptidase_S1_PA_chymotrypsin"/>
</dbReference>
<evidence type="ECO:0000313" key="7">
    <source>
        <dbReference type="EMBL" id="ELV09678.1"/>
    </source>
</evidence>
<evidence type="ECO:0000256" key="2">
    <source>
        <dbReference type="ARBA" id="ARBA00022729"/>
    </source>
</evidence>
<dbReference type="AlphaFoldDB" id="L8Y032"/>
<dbReference type="MEROPS" id="S01.099"/>
<dbReference type="InterPro" id="IPR001254">
    <property type="entry name" value="Trypsin_dom"/>
</dbReference>
<dbReference type="FunCoup" id="L8Y032">
    <property type="interactions" value="84"/>
</dbReference>
<keyword evidence="4" id="KW-1015">Disulfide bond</keyword>
<evidence type="ECO:0000256" key="4">
    <source>
        <dbReference type="ARBA" id="ARBA00023157"/>
    </source>
</evidence>
<dbReference type="PROSITE" id="PS00134">
    <property type="entry name" value="TRYPSIN_HIS"/>
    <property type="match status" value="1"/>
</dbReference>
<keyword evidence="2" id="KW-0732">Signal</keyword>
<keyword evidence="3" id="KW-0378">Hydrolase</keyword>
<feature type="domain" description="Peptidase S1" evidence="6">
    <location>
        <begin position="3"/>
        <end position="194"/>
    </location>
</feature>
<sequence>MKIVGGSPAAAKKWPWQVSLQVNDQHICGGSLIAHRWVLTAAHCIYGHLEYKVKIGYTSLSQQHTMAVVVPVRDIIVHQYYQSIGMIQNDIALALLDVPVNYSAYIQPVCLPEKTFMVEDDTKCWVTGWGKLKEDVYLFLFLQGDSGGPLVCEFNKTWIQVGIVSWGIGCGRKGYPGVYTEISFYKEWLIRRLSRASSLDPSGFLILLPCLLLPPGILGTP</sequence>
<dbReference type="InterPro" id="IPR009003">
    <property type="entry name" value="Peptidase_S1_PA"/>
</dbReference>
<evidence type="ECO:0000313" key="8">
    <source>
        <dbReference type="Proteomes" id="UP000011518"/>
    </source>
</evidence>
<dbReference type="SUPFAM" id="SSF50494">
    <property type="entry name" value="Trypsin-like serine proteases"/>
    <property type="match status" value="1"/>
</dbReference>
<dbReference type="PROSITE" id="PS50240">
    <property type="entry name" value="TRYPSIN_DOM"/>
    <property type="match status" value="1"/>
</dbReference>
<keyword evidence="5" id="KW-0325">Glycoprotein</keyword>